<dbReference type="InterPro" id="IPR011053">
    <property type="entry name" value="Single_hybrid_motif"/>
</dbReference>
<dbReference type="RefSeq" id="WP_222579814.1">
    <property type="nucleotide sequence ID" value="NZ_JAHVHU010000008.1"/>
</dbReference>
<dbReference type="PROSITE" id="PS50968">
    <property type="entry name" value="BIOTINYL_LIPOYL"/>
    <property type="match status" value="1"/>
</dbReference>
<dbReference type="Proteomes" id="UP000753961">
    <property type="component" value="Unassembled WGS sequence"/>
</dbReference>
<dbReference type="InterPro" id="IPR050709">
    <property type="entry name" value="Biotin_Carboxyl_Carrier/Decarb"/>
</dbReference>
<feature type="domain" description="Lipoyl-binding" evidence="2">
    <location>
        <begin position="78"/>
        <end position="155"/>
    </location>
</feature>
<comment type="caution">
    <text evidence="3">The sequence shown here is derived from an EMBL/GenBank/DDBJ whole genome shotgun (WGS) entry which is preliminary data.</text>
</comment>
<evidence type="ECO:0000313" key="3">
    <source>
        <dbReference type="EMBL" id="MBY5958276.1"/>
    </source>
</evidence>
<name>A0A953HX79_9BACT</name>
<dbReference type="PANTHER" id="PTHR45266:SF3">
    <property type="entry name" value="OXALOACETATE DECARBOXYLASE ALPHA CHAIN"/>
    <property type="match status" value="1"/>
</dbReference>
<dbReference type="SUPFAM" id="SSF51230">
    <property type="entry name" value="Single hybrid motif"/>
    <property type="match status" value="1"/>
</dbReference>
<dbReference type="PROSITE" id="PS00188">
    <property type="entry name" value="BIOTIN"/>
    <property type="match status" value="1"/>
</dbReference>
<evidence type="ECO:0000313" key="4">
    <source>
        <dbReference type="Proteomes" id="UP000753961"/>
    </source>
</evidence>
<protein>
    <submittedName>
        <fullName evidence="3">Acetyl-CoA carboxylase biotin carboxyl carrier protein subunit</fullName>
    </submittedName>
</protein>
<dbReference type="CDD" id="cd06850">
    <property type="entry name" value="biotinyl_domain"/>
    <property type="match status" value="1"/>
</dbReference>
<keyword evidence="4" id="KW-1185">Reference proteome</keyword>
<reference evidence="3" key="1">
    <citation type="submission" date="2021-06" db="EMBL/GenBank/DDBJ databases">
        <title>44 bacteria genomes isolated from Dapeng, Shenzhen.</title>
        <authorList>
            <person name="Zheng W."/>
            <person name="Yu S."/>
            <person name="Huang Y."/>
        </authorList>
    </citation>
    <scope>NUCLEOTIDE SEQUENCE</scope>
    <source>
        <strain evidence="3">DP5N28-2</strain>
    </source>
</reference>
<evidence type="ECO:0000256" key="1">
    <source>
        <dbReference type="ARBA" id="ARBA00023267"/>
    </source>
</evidence>
<accession>A0A953HX79</accession>
<gene>
    <name evidence="3" type="ORF">KUV50_09050</name>
</gene>
<proteinExistence type="predicted"/>
<evidence type="ECO:0000259" key="2">
    <source>
        <dbReference type="PROSITE" id="PS50968"/>
    </source>
</evidence>
<dbReference type="InterPro" id="IPR000089">
    <property type="entry name" value="Biotin_lipoyl"/>
</dbReference>
<keyword evidence="1" id="KW-0092">Biotin</keyword>
<dbReference type="InterPro" id="IPR001882">
    <property type="entry name" value="Biotin_BS"/>
</dbReference>
<organism evidence="3 4">
    <name type="scientific">Membranihabitans marinus</name>
    <dbReference type="NCBI Taxonomy" id="1227546"/>
    <lineage>
        <taxon>Bacteria</taxon>
        <taxon>Pseudomonadati</taxon>
        <taxon>Bacteroidota</taxon>
        <taxon>Saprospiria</taxon>
        <taxon>Saprospirales</taxon>
        <taxon>Saprospiraceae</taxon>
        <taxon>Membranihabitans</taxon>
    </lineage>
</organism>
<sequence>MKAKVNDRFLYDLSAQSHLEIVEQKGAQYKIRYQGRTSTIEVLDYDIRQKSFEFAQDGHVFKVTLQDGLDDVLKMIRQQDSGSSRDEVIVAPIPGLIKNLIKTNGDSVKEGESVLILEAMKMENTIQAPYAVEQIEYHVSEGDHVSKGEKLLTLIH</sequence>
<dbReference type="PANTHER" id="PTHR45266">
    <property type="entry name" value="OXALOACETATE DECARBOXYLASE ALPHA CHAIN"/>
    <property type="match status" value="1"/>
</dbReference>
<dbReference type="Pfam" id="PF00364">
    <property type="entry name" value="Biotin_lipoyl"/>
    <property type="match status" value="1"/>
</dbReference>
<dbReference type="AlphaFoldDB" id="A0A953HX79"/>
<dbReference type="EMBL" id="JAHVHU010000008">
    <property type="protein sequence ID" value="MBY5958276.1"/>
    <property type="molecule type" value="Genomic_DNA"/>
</dbReference>
<dbReference type="Gene3D" id="2.40.50.100">
    <property type="match status" value="1"/>
</dbReference>